<dbReference type="Proteomes" id="UP000094527">
    <property type="component" value="Unassembled WGS sequence"/>
</dbReference>
<comment type="caution">
    <text evidence="2">The sequence shown here is derived from an EMBL/GenBank/DDBJ whole genome shotgun (WGS) entry which is preliminary data.</text>
</comment>
<name>A0A1D2N3J0_ORCCI</name>
<sequence>MDPVQLINFLKEYRVLECSCCTSVFGSSTKQLEHCIAGGEFQRLVSTKTKRELNFQTSTTNRPKGKEREEGRGGGGGGGGGATKNLTSSINSQDNK</sequence>
<proteinExistence type="predicted"/>
<gene>
    <name evidence="2" type="ORF">Ocin01_07185</name>
</gene>
<feature type="compositionally biased region" description="Gly residues" evidence="1">
    <location>
        <begin position="73"/>
        <end position="82"/>
    </location>
</feature>
<evidence type="ECO:0000256" key="1">
    <source>
        <dbReference type="SAM" id="MobiDB-lite"/>
    </source>
</evidence>
<organism evidence="2 3">
    <name type="scientific">Orchesella cincta</name>
    <name type="common">Springtail</name>
    <name type="synonym">Podura cincta</name>
    <dbReference type="NCBI Taxonomy" id="48709"/>
    <lineage>
        <taxon>Eukaryota</taxon>
        <taxon>Metazoa</taxon>
        <taxon>Ecdysozoa</taxon>
        <taxon>Arthropoda</taxon>
        <taxon>Hexapoda</taxon>
        <taxon>Collembola</taxon>
        <taxon>Entomobryomorpha</taxon>
        <taxon>Entomobryoidea</taxon>
        <taxon>Orchesellidae</taxon>
        <taxon>Orchesellinae</taxon>
        <taxon>Orchesella</taxon>
    </lineage>
</organism>
<evidence type="ECO:0000313" key="2">
    <source>
        <dbReference type="EMBL" id="ODM99495.1"/>
    </source>
</evidence>
<reference evidence="2 3" key="1">
    <citation type="journal article" date="2016" name="Genome Biol. Evol.">
        <title>Gene Family Evolution Reflects Adaptation to Soil Environmental Stressors in the Genome of the Collembolan Orchesella cincta.</title>
        <authorList>
            <person name="Faddeeva-Vakhrusheva A."/>
            <person name="Derks M.F."/>
            <person name="Anvar S.Y."/>
            <person name="Agamennone V."/>
            <person name="Suring W."/>
            <person name="Smit S."/>
            <person name="van Straalen N.M."/>
            <person name="Roelofs D."/>
        </authorList>
    </citation>
    <scope>NUCLEOTIDE SEQUENCE [LARGE SCALE GENOMIC DNA]</scope>
    <source>
        <tissue evidence="2">Mixed pool</tissue>
    </source>
</reference>
<keyword evidence="3" id="KW-1185">Reference proteome</keyword>
<evidence type="ECO:0000313" key="3">
    <source>
        <dbReference type="Proteomes" id="UP000094527"/>
    </source>
</evidence>
<accession>A0A1D2N3J0</accession>
<dbReference type="EMBL" id="LJIJ01000276">
    <property type="protein sequence ID" value="ODM99495.1"/>
    <property type="molecule type" value="Genomic_DNA"/>
</dbReference>
<dbReference type="AlphaFoldDB" id="A0A1D2N3J0"/>
<feature type="region of interest" description="Disordered" evidence="1">
    <location>
        <begin position="50"/>
        <end position="96"/>
    </location>
</feature>
<protein>
    <submittedName>
        <fullName evidence="2">Uncharacterized protein</fullName>
    </submittedName>
</protein>
<feature type="compositionally biased region" description="Polar residues" evidence="1">
    <location>
        <begin position="84"/>
        <end position="96"/>
    </location>
</feature>